<comment type="similarity">
    <text evidence="2">Belongs to the major facilitator superfamily.</text>
</comment>
<protein>
    <recommendedName>
        <fullName evidence="9">Major facilitator superfamily (MFS) profile domain-containing protein</fullName>
    </recommendedName>
</protein>
<accession>A0A6A6CY74</accession>
<gene>
    <name evidence="10" type="ORF">M409DRAFT_17416</name>
</gene>
<evidence type="ECO:0000256" key="3">
    <source>
        <dbReference type="ARBA" id="ARBA00022448"/>
    </source>
</evidence>
<dbReference type="EMBL" id="ML993581">
    <property type="protein sequence ID" value="KAF2172177.1"/>
    <property type="molecule type" value="Genomic_DNA"/>
</dbReference>
<dbReference type="PANTHER" id="PTHR23501">
    <property type="entry name" value="MAJOR FACILITATOR SUPERFAMILY"/>
    <property type="match status" value="1"/>
</dbReference>
<feature type="transmembrane region" description="Helical" evidence="8">
    <location>
        <begin position="558"/>
        <end position="577"/>
    </location>
</feature>
<keyword evidence="11" id="KW-1185">Reference proteome</keyword>
<evidence type="ECO:0000256" key="4">
    <source>
        <dbReference type="ARBA" id="ARBA00022692"/>
    </source>
</evidence>
<evidence type="ECO:0000256" key="8">
    <source>
        <dbReference type="SAM" id="Phobius"/>
    </source>
</evidence>
<dbReference type="PROSITE" id="PS50850">
    <property type="entry name" value="MFS"/>
    <property type="match status" value="1"/>
</dbReference>
<dbReference type="FunFam" id="1.20.1720.10:FF:000013">
    <property type="entry name" value="Related to multidrug resistance proteins"/>
    <property type="match status" value="1"/>
</dbReference>
<name>A0A6A6CY74_ZASCE</name>
<evidence type="ECO:0000256" key="6">
    <source>
        <dbReference type="ARBA" id="ARBA00023136"/>
    </source>
</evidence>
<feature type="transmembrane region" description="Helical" evidence="8">
    <location>
        <begin position="385"/>
        <end position="405"/>
    </location>
</feature>
<feature type="domain" description="Major facilitator superfamily (MFS) profile" evidence="9">
    <location>
        <begin position="88"/>
        <end position="582"/>
    </location>
</feature>
<dbReference type="InterPro" id="IPR011701">
    <property type="entry name" value="MFS"/>
</dbReference>
<dbReference type="CDD" id="cd17502">
    <property type="entry name" value="MFS_Azr1_MDR_like"/>
    <property type="match status" value="1"/>
</dbReference>
<feature type="compositionally biased region" description="Polar residues" evidence="7">
    <location>
        <begin position="47"/>
        <end position="69"/>
    </location>
</feature>
<feature type="transmembrane region" description="Helical" evidence="8">
    <location>
        <begin position="310"/>
        <end position="328"/>
    </location>
</feature>
<evidence type="ECO:0000256" key="7">
    <source>
        <dbReference type="SAM" id="MobiDB-lite"/>
    </source>
</evidence>
<evidence type="ECO:0000256" key="2">
    <source>
        <dbReference type="ARBA" id="ARBA00008335"/>
    </source>
</evidence>
<feature type="transmembrane region" description="Helical" evidence="8">
    <location>
        <begin position="281"/>
        <end position="298"/>
    </location>
</feature>
<dbReference type="GO" id="GO:0012505">
    <property type="term" value="C:endomembrane system"/>
    <property type="evidence" value="ECO:0007669"/>
    <property type="project" value="UniProtKB-SubCell"/>
</dbReference>
<feature type="transmembrane region" description="Helical" evidence="8">
    <location>
        <begin position="119"/>
        <end position="141"/>
    </location>
</feature>
<feature type="transmembrane region" description="Helical" evidence="8">
    <location>
        <begin position="412"/>
        <end position="436"/>
    </location>
</feature>
<keyword evidence="3" id="KW-0813">Transport</keyword>
<dbReference type="Gene3D" id="1.20.1250.20">
    <property type="entry name" value="MFS general substrate transporter like domains"/>
    <property type="match status" value="2"/>
</dbReference>
<feature type="transmembrane region" description="Helical" evidence="8">
    <location>
        <begin position="87"/>
        <end position="107"/>
    </location>
</feature>
<feature type="transmembrane region" description="Helical" evidence="8">
    <location>
        <begin position="178"/>
        <end position="199"/>
    </location>
</feature>
<proteinExistence type="inferred from homology"/>
<evidence type="ECO:0000256" key="5">
    <source>
        <dbReference type="ARBA" id="ARBA00022989"/>
    </source>
</evidence>
<dbReference type="AlphaFoldDB" id="A0A6A6CY74"/>
<feature type="transmembrane region" description="Helical" evidence="8">
    <location>
        <begin position="239"/>
        <end position="261"/>
    </location>
</feature>
<keyword evidence="4 8" id="KW-0812">Transmembrane</keyword>
<reference evidence="10" key="1">
    <citation type="journal article" date="2020" name="Stud. Mycol.">
        <title>101 Dothideomycetes genomes: a test case for predicting lifestyles and emergence of pathogens.</title>
        <authorList>
            <person name="Haridas S."/>
            <person name="Albert R."/>
            <person name="Binder M."/>
            <person name="Bloem J."/>
            <person name="Labutti K."/>
            <person name="Salamov A."/>
            <person name="Andreopoulos B."/>
            <person name="Baker S."/>
            <person name="Barry K."/>
            <person name="Bills G."/>
            <person name="Bluhm B."/>
            <person name="Cannon C."/>
            <person name="Castanera R."/>
            <person name="Culley D."/>
            <person name="Daum C."/>
            <person name="Ezra D."/>
            <person name="Gonzalez J."/>
            <person name="Henrissat B."/>
            <person name="Kuo A."/>
            <person name="Liang C."/>
            <person name="Lipzen A."/>
            <person name="Lutzoni F."/>
            <person name="Magnuson J."/>
            <person name="Mondo S."/>
            <person name="Nolan M."/>
            <person name="Ohm R."/>
            <person name="Pangilinan J."/>
            <person name="Park H.-J."/>
            <person name="Ramirez L."/>
            <person name="Alfaro M."/>
            <person name="Sun H."/>
            <person name="Tritt A."/>
            <person name="Yoshinaga Y."/>
            <person name="Zwiers L.-H."/>
            <person name="Turgeon B."/>
            <person name="Goodwin S."/>
            <person name="Spatafora J."/>
            <person name="Crous P."/>
            <person name="Grigoriev I."/>
        </authorList>
    </citation>
    <scope>NUCLEOTIDE SEQUENCE</scope>
    <source>
        <strain evidence="10">ATCC 36951</strain>
    </source>
</reference>
<dbReference type="GO" id="GO:0000329">
    <property type="term" value="C:fungal-type vacuole membrane"/>
    <property type="evidence" value="ECO:0007669"/>
    <property type="project" value="TreeGrafter"/>
</dbReference>
<dbReference type="GO" id="GO:0046943">
    <property type="term" value="F:carboxylic acid transmembrane transporter activity"/>
    <property type="evidence" value="ECO:0007669"/>
    <property type="project" value="UniProtKB-ARBA"/>
</dbReference>
<evidence type="ECO:0000256" key="1">
    <source>
        <dbReference type="ARBA" id="ARBA00004127"/>
    </source>
</evidence>
<feature type="region of interest" description="Disordered" evidence="7">
    <location>
        <begin position="1"/>
        <end position="75"/>
    </location>
</feature>
<keyword evidence="6 8" id="KW-0472">Membrane</keyword>
<feature type="compositionally biased region" description="Polar residues" evidence="7">
    <location>
        <begin position="13"/>
        <end position="23"/>
    </location>
</feature>
<dbReference type="InterPro" id="IPR036259">
    <property type="entry name" value="MFS_trans_sf"/>
</dbReference>
<evidence type="ECO:0000259" key="9">
    <source>
        <dbReference type="PROSITE" id="PS50850"/>
    </source>
</evidence>
<dbReference type="SUPFAM" id="SSF103473">
    <property type="entry name" value="MFS general substrate transporter"/>
    <property type="match status" value="1"/>
</dbReference>
<keyword evidence="5 8" id="KW-1133">Transmembrane helix</keyword>
<feature type="transmembrane region" description="Helical" evidence="8">
    <location>
        <begin position="211"/>
        <end position="233"/>
    </location>
</feature>
<dbReference type="OrthoDB" id="3437016at2759"/>
<organism evidence="10 11">
    <name type="scientific">Zasmidium cellare ATCC 36951</name>
    <dbReference type="NCBI Taxonomy" id="1080233"/>
    <lineage>
        <taxon>Eukaryota</taxon>
        <taxon>Fungi</taxon>
        <taxon>Dikarya</taxon>
        <taxon>Ascomycota</taxon>
        <taxon>Pezizomycotina</taxon>
        <taxon>Dothideomycetes</taxon>
        <taxon>Dothideomycetidae</taxon>
        <taxon>Mycosphaerellales</taxon>
        <taxon>Mycosphaerellaceae</taxon>
        <taxon>Zasmidium</taxon>
    </lineage>
</organism>
<evidence type="ECO:0000313" key="10">
    <source>
        <dbReference type="EMBL" id="KAF2172177.1"/>
    </source>
</evidence>
<dbReference type="GeneID" id="54557331"/>
<feature type="transmembrane region" description="Helical" evidence="8">
    <location>
        <begin position="442"/>
        <end position="468"/>
    </location>
</feature>
<dbReference type="PANTHER" id="PTHR23501:SF84">
    <property type="entry name" value="VACUOLAR MEMBRANE AMINO ACID UPTAKE TRANSPORTER FNX2"/>
    <property type="match status" value="1"/>
</dbReference>
<dbReference type="RefSeq" id="XP_033673066.1">
    <property type="nucleotide sequence ID" value="XM_033804059.1"/>
</dbReference>
<feature type="transmembrane region" description="Helical" evidence="8">
    <location>
        <begin position="153"/>
        <end position="172"/>
    </location>
</feature>
<feature type="transmembrane region" description="Helical" evidence="8">
    <location>
        <begin position="349"/>
        <end position="373"/>
    </location>
</feature>
<comment type="subcellular location">
    <subcellularLocation>
        <location evidence="1">Endomembrane system</location>
        <topology evidence="1">Multi-pass membrane protein</topology>
    </subcellularLocation>
</comment>
<sequence>MPQQDDEPHPNGNGHTVSETSPLLTKIRSTEVVLDGAAPEGPLAAPSNGTFDPSDNSNGDALERQTSAVDRQKQYEGMPEVKAKLKYIFPAVAIGVFMSAADQTIIVSSKEGIGSELKALNMTSWIATAYFLTLTSFQPLYGKLSDIFGRKACLLFGYTIFGLGCLGCGLAQNMEQLIAARAFAGIGGSAMTTVLSILLSDVCTLRERGTWQGYINIVWATGASAGAPLGGIAADYIGWRWAFLIQAPLSAVAFIAVFFALNIPSNQEDNDWRKNLRRIDFLGATVLIAAVFSFLLAMDRGSNVSWRVPIAYVPLAISVPLFIVFVLVEMKVAVEPFAPAHIIFNRTTLACYLANFFSLAGWMAATFYIPLYFQAVDHVSATGAGLRLIPGVVVGVLGSLHAGYYMQRTGRFYWLTVASYALTVVALVAIFLFSGIVANSSLAIIIAMAVGGFGNGNGITTTLIGVIANASHEDQAVATACSYLFRSLGSVFGISISATVANQSLRNSLAKELPALGLPEDEAIDIADKVRQSLRYLKELDPKIRGVVEYCFARSTNAAFGLQIALVAGAAISAWFIREKKLSK</sequence>
<feature type="transmembrane region" description="Helical" evidence="8">
    <location>
        <begin position="480"/>
        <end position="501"/>
    </location>
</feature>
<dbReference type="InterPro" id="IPR020846">
    <property type="entry name" value="MFS_dom"/>
</dbReference>
<dbReference type="GO" id="GO:0015174">
    <property type="term" value="F:basic amino acid transmembrane transporter activity"/>
    <property type="evidence" value="ECO:0007669"/>
    <property type="project" value="TreeGrafter"/>
</dbReference>
<dbReference type="Proteomes" id="UP000799537">
    <property type="component" value="Unassembled WGS sequence"/>
</dbReference>
<dbReference type="Pfam" id="PF07690">
    <property type="entry name" value="MFS_1"/>
    <property type="match status" value="1"/>
</dbReference>
<evidence type="ECO:0000313" key="11">
    <source>
        <dbReference type="Proteomes" id="UP000799537"/>
    </source>
</evidence>